<dbReference type="EMBL" id="FQ311868">
    <property type="protein sequence ID" value="CBS87709.1"/>
    <property type="molecule type" value="Genomic_DNA"/>
</dbReference>
<dbReference type="Proteomes" id="UP000005667">
    <property type="component" value="Chromosome"/>
</dbReference>
<dbReference type="AlphaFoldDB" id="G7Z2W1"/>
<keyword evidence="3" id="KW-1185">Reference proteome</keyword>
<dbReference type="KEGG" id="ali:AZOLI_2506"/>
<proteinExistence type="predicted"/>
<evidence type="ECO:0000313" key="2">
    <source>
        <dbReference type="EMBL" id="CBS87709.1"/>
    </source>
</evidence>
<reference evidence="3" key="1">
    <citation type="journal article" date="2011" name="PLoS Genet.">
        <title>Azospirillum genomes reveal transition of bacteria from aquatic to terrestrial environments.</title>
        <authorList>
            <person name="Wisniewski-Dye F."/>
            <person name="Borziak K."/>
            <person name="Khalsa-Moyers G."/>
            <person name="Alexandre G."/>
            <person name="Sukharnikov L.O."/>
            <person name="Wuichet K."/>
            <person name="Hurst G.B."/>
            <person name="McDonald W.H."/>
            <person name="Robertson J.S."/>
            <person name="Barbe V."/>
            <person name="Calteau A."/>
            <person name="Rouy Z."/>
            <person name="Mangenot S."/>
            <person name="Prigent-Combaret C."/>
            <person name="Normand P."/>
            <person name="Boyer M."/>
            <person name="Siguier P."/>
            <person name="Dessaux Y."/>
            <person name="Elmerich C."/>
            <person name="Condemine G."/>
            <person name="Krishnen G."/>
            <person name="Kennedy I."/>
            <person name="Paterson A.H."/>
            <person name="Gonzalez V."/>
            <person name="Mavingui P."/>
            <person name="Zhulin I.B."/>
        </authorList>
    </citation>
    <scope>NUCLEOTIDE SEQUENCE [LARGE SCALE GENOMIC DNA]</scope>
    <source>
        <strain evidence="3">4B</strain>
    </source>
</reference>
<evidence type="ECO:0000256" key="1">
    <source>
        <dbReference type="SAM" id="MobiDB-lite"/>
    </source>
</evidence>
<dbReference type="STRING" id="862719.AZOLI_2506"/>
<protein>
    <submittedName>
        <fullName evidence="2">Uncharacterized protein</fullName>
    </submittedName>
</protein>
<organism evidence="2 3">
    <name type="scientific">Azospirillum lipoferum (strain 4B)</name>
    <dbReference type="NCBI Taxonomy" id="862719"/>
    <lineage>
        <taxon>Bacteria</taxon>
        <taxon>Pseudomonadati</taxon>
        <taxon>Pseudomonadota</taxon>
        <taxon>Alphaproteobacteria</taxon>
        <taxon>Rhodospirillales</taxon>
        <taxon>Azospirillaceae</taxon>
        <taxon>Azospirillum</taxon>
    </lineage>
</organism>
<feature type="region of interest" description="Disordered" evidence="1">
    <location>
        <begin position="84"/>
        <end position="110"/>
    </location>
</feature>
<gene>
    <name evidence="2" type="ordered locus">AZOLI_2506</name>
</gene>
<evidence type="ECO:0000313" key="3">
    <source>
        <dbReference type="Proteomes" id="UP000005667"/>
    </source>
</evidence>
<accession>G7Z2W1</accession>
<sequence length="110" mass="11994">MQSYETLAPLPGDCKNAYRRIQAARLGEEGAALARVLETAAPHQWGWSGAEAMQHAMTHRFSEAPAARPPRFHPSVVRCRALESASAPTVRTRRPSATLRPLSNAEPGHV</sequence>
<dbReference type="HOGENOM" id="CLU_2165770_0_0_5"/>
<name>G7Z2W1_AZOL4</name>